<evidence type="ECO:0000256" key="2">
    <source>
        <dbReference type="ARBA" id="ARBA00006692"/>
    </source>
</evidence>
<dbReference type="InterPro" id="IPR011009">
    <property type="entry name" value="Kinase-like_dom_sf"/>
</dbReference>
<proteinExistence type="inferred from homology"/>
<keyword evidence="18" id="KW-0393">Immunoglobulin domain</keyword>
<dbReference type="CDD" id="cd00063">
    <property type="entry name" value="FN3"/>
    <property type="match status" value="3"/>
</dbReference>
<evidence type="ECO:0000256" key="10">
    <source>
        <dbReference type="ARBA" id="ARBA00022777"/>
    </source>
</evidence>
<keyword evidence="9 20" id="KW-0547">Nucleotide-binding</keyword>
<dbReference type="InterPro" id="IPR050122">
    <property type="entry name" value="RTK"/>
</dbReference>
<dbReference type="Gene3D" id="2.60.40.10">
    <property type="entry name" value="Immunoglobulins"/>
    <property type="match status" value="5"/>
</dbReference>
<gene>
    <name evidence="25" type="ORF">APTSU1_000405600</name>
</gene>
<dbReference type="InterPro" id="IPR003961">
    <property type="entry name" value="FN3_dom"/>
</dbReference>
<dbReference type="Pfam" id="PF00041">
    <property type="entry name" value="fn3"/>
    <property type="match status" value="3"/>
</dbReference>
<comment type="caution">
    <text evidence="25">The sequence shown here is derived from an EMBL/GenBank/DDBJ whole genome shotgun (WGS) entry which is preliminary data.</text>
</comment>
<feature type="domain" description="Fibronectin type-III" evidence="24">
    <location>
        <begin position="628"/>
        <end position="721"/>
    </location>
</feature>
<dbReference type="InterPro" id="IPR008266">
    <property type="entry name" value="Tyr_kinase_AS"/>
</dbReference>
<keyword evidence="7" id="KW-0732">Signal</keyword>
<keyword evidence="14" id="KW-0829">Tyrosine-protein kinase</keyword>
<feature type="transmembrane region" description="Helical" evidence="21">
    <location>
        <begin position="743"/>
        <end position="768"/>
    </location>
</feature>
<dbReference type="PROSITE" id="PS50011">
    <property type="entry name" value="PROTEIN_KINASE_DOM"/>
    <property type="match status" value="1"/>
</dbReference>
<evidence type="ECO:0000259" key="24">
    <source>
        <dbReference type="PROSITE" id="PS50853"/>
    </source>
</evidence>
<protein>
    <recommendedName>
        <fullName evidence="3">receptor protein-tyrosine kinase</fullName>
        <ecNumber evidence="3">2.7.10.1</ecNumber>
    </recommendedName>
</protein>
<comment type="subcellular location">
    <subcellularLocation>
        <location evidence="1">Membrane</location>
        <topology evidence="1">Single-pass type I membrane protein</topology>
    </subcellularLocation>
</comment>
<keyword evidence="13 21" id="KW-0472">Membrane</keyword>
<dbReference type="PROSITE" id="PS00109">
    <property type="entry name" value="PROTEIN_KINASE_TYR"/>
    <property type="match status" value="1"/>
</dbReference>
<evidence type="ECO:0000313" key="26">
    <source>
        <dbReference type="Proteomes" id="UP001623349"/>
    </source>
</evidence>
<evidence type="ECO:0000256" key="3">
    <source>
        <dbReference type="ARBA" id="ARBA00011902"/>
    </source>
</evidence>
<dbReference type="InterPro" id="IPR020635">
    <property type="entry name" value="Tyr_kinase_cat_dom"/>
</dbReference>
<evidence type="ECO:0000259" key="23">
    <source>
        <dbReference type="PROSITE" id="PS50835"/>
    </source>
</evidence>
<dbReference type="SUPFAM" id="SSF49265">
    <property type="entry name" value="Fibronectin type III"/>
    <property type="match status" value="2"/>
</dbReference>
<evidence type="ECO:0000256" key="17">
    <source>
        <dbReference type="ARBA" id="ARBA00023180"/>
    </source>
</evidence>
<evidence type="ECO:0000256" key="16">
    <source>
        <dbReference type="ARBA" id="ARBA00023170"/>
    </source>
</evidence>
<evidence type="ECO:0000256" key="1">
    <source>
        <dbReference type="ARBA" id="ARBA00004479"/>
    </source>
</evidence>
<dbReference type="InterPro" id="IPR036179">
    <property type="entry name" value="Ig-like_dom_sf"/>
</dbReference>
<keyword evidence="17" id="KW-0325">Glycoprotein</keyword>
<evidence type="ECO:0000256" key="21">
    <source>
        <dbReference type="SAM" id="Phobius"/>
    </source>
</evidence>
<feature type="domain" description="Protein kinase" evidence="22">
    <location>
        <begin position="821"/>
        <end position="1105"/>
    </location>
</feature>
<dbReference type="PROSITE" id="PS00107">
    <property type="entry name" value="PROTEIN_KINASE_ATP"/>
    <property type="match status" value="1"/>
</dbReference>
<evidence type="ECO:0000259" key="22">
    <source>
        <dbReference type="PROSITE" id="PS50011"/>
    </source>
</evidence>
<dbReference type="SUPFAM" id="SSF48726">
    <property type="entry name" value="Immunoglobulin"/>
    <property type="match status" value="2"/>
</dbReference>
<dbReference type="SMART" id="SM00060">
    <property type="entry name" value="FN3"/>
    <property type="match status" value="3"/>
</dbReference>
<feature type="binding site" evidence="20">
    <location>
        <position position="852"/>
    </location>
    <ligand>
        <name>ATP</name>
        <dbReference type="ChEBI" id="CHEBI:30616"/>
    </ligand>
</feature>
<evidence type="ECO:0000256" key="18">
    <source>
        <dbReference type="ARBA" id="ARBA00023319"/>
    </source>
</evidence>
<keyword evidence="4" id="KW-0597">Phosphoprotein</keyword>
<comment type="similarity">
    <text evidence="2">Belongs to the protein kinase superfamily. CAMK Ser/Thr protein kinase family.</text>
</comment>
<dbReference type="Proteomes" id="UP001623349">
    <property type="component" value="Unassembled WGS sequence"/>
</dbReference>
<evidence type="ECO:0000256" key="19">
    <source>
        <dbReference type="ARBA" id="ARBA00051243"/>
    </source>
</evidence>
<dbReference type="SUPFAM" id="SSF56112">
    <property type="entry name" value="Protein kinase-like (PK-like)"/>
    <property type="match status" value="1"/>
</dbReference>
<dbReference type="PRINTS" id="PR00109">
    <property type="entry name" value="TYRKINASE"/>
</dbReference>
<dbReference type="InterPro" id="IPR013783">
    <property type="entry name" value="Ig-like_fold"/>
</dbReference>
<dbReference type="PROSITE" id="PS50835">
    <property type="entry name" value="IG_LIKE"/>
    <property type="match status" value="1"/>
</dbReference>
<evidence type="ECO:0000256" key="14">
    <source>
        <dbReference type="ARBA" id="ARBA00023137"/>
    </source>
</evidence>
<evidence type="ECO:0000256" key="12">
    <source>
        <dbReference type="ARBA" id="ARBA00022989"/>
    </source>
</evidence>
<evidence type="ECO:0000256" key="5">
    <source>
        <dbReference type="ARBA" id="ARBA00022679"/>
    </source>
</evidence>
<evidence type="ECO:0000256" key="7">
    <source>
        <dbReference type="ARBA" id="ARBA00022729"/>
    </source>
</evidence>
<keyword evidence="12 21" id="KW-1133">Transmembrane helix</keyword>
<evidence type="ECO:0000313" key="25">
    <source>
        <dbReference type="EMBL" id="GAB1288826.1"/>
    </source>
</evidence>
<evidence type="ECO:0000256" key="6">
    <source>
        <dbReference type="ARBA" id="ARBA00022692"/>
    </source>
</evidence>
<dbReference type="EC" id="2.7.10.1" evidence="3"/>
<keyword evidence="8" id="KW-0677">Repeat</keyword>
<keyword evidence="11 20" id="KW-0067">ATP-binding</keyword>
<dbReference type="InterPro" id="IPR036116">
    <property type="entry name" value="FN3_sf"/>
</dbReference>
<evidence type="ECO:0000256" key="13">
    <source>
        <dbReference type="ARBA" id="ARBA00023136"/>
    </source>
</evidence>
<dbReference type="Pfam" id="PF00047">
    <property type="entry name" value="ig"/>
    <property type="match status" value="2"/>
</dbReference>
<keyword evidence="26" id="KW-1185">Reference proteome</keyword>
<dbReference type="EMBL" id="BAAFST010000004">
    <property type="protein sequence ID" value="GAB1288826.1"/>
    <property type="molecule type" value="Genomic_DNA"/>
</dbReference>
<dbReference type="PROSITE" id="PS50853">
    <property type="entry name" value="FN3"/>
    <property type="match status" value="3"/>
</dbReference>
<name>A0ABQ0EPW6_APOSI</name>
<dbReference type="SMART" id="SM00409">
    <property type="entry name" value="IG"/>
    <property type="match status" value="2"/>
</dbReference>
<dbReference type="InterPro" id="IPR013151">
    <property type="entry name" value="Immunoglobulin_dom"/>
</dbReference>
<evidence type="ECO:0000256" key="11">
    <source>
        <dbReference type="ARBA" id="ARBA00022840"/>
    </source>
</evidence>
<evidence type="ECO:0000256" key="9">
    <source>
        <dbReference type="ARBA" id="ARBA00022741"/>
    </source>
</evidence>
<keyword evidence="5" id="KW-0808">Transferase</keyword>
<dbReference type="InterPro" id="IPR007110">
    <property type="entry name" value="Ig-like_dom"/>
</dbReference>
<keyword evidence="6 21" id="KW-0812">Transmembrane</keyword>
<dbReference type="InterPro" id="IPR017441">
    <property type="entry name" value="Protein_kinase_ATP_BS"/>
</dbReference>
<keyword evidence="16 25" id="KW-0675">Receptor</keyword>
<feature type="domain" description="Fibronectin type-III" evidence="24">
    <location>
        <begin position="430"/>
        <end position="529"/>
    </location>
</feature>
<keyword evidence="15" id="KW-1015">Disulfide bond</keyword>
<dbReference type="PANTHER" id="PTHR24416:SF341">
    <property type="entry name" value="TYROSINE-PROTEIN KINASE RECEPTOR TIE-1"/>
    <property type="match status" value="1"/>
</dbReference>
<reference evidence="25 26" key="1">
    <citation type="submission" date="2024-08" db="EMBL/GenBank/DDBJ databases">
        <title>The draft genome of Apodemus speciosus.</title>
        <authorList>
            <person name="Nabeshima K."/>
            <person name="Suzuki S."/>
            <person name="Onuma M."/>
        </authorList>
    </citation>
    <scope>NUCLEOTIDE SEQUENCE [LARGE SCALE GENOMIC DNA]</scope>
    <source>
        <strain evidence="25">IB14-021</strain>
    </source>
</reference>
<dbReference type="PANTHER" id="PTHR24416">
    <property type="entry name" value="TYROSINE-PROTEIN KINASE RECEPTOR"/>
    <property type="match status" value="1"/>
</dbReference>
<sequence>MLCASVDLTLLANLRITDPQRFFLTCVSGEAGAGRSSDVWGPPLLLEKDDRIVRTFPPWQPLSLARNGSHQVTLRGFSKPSDLVGVFSCVGGAGARRTRVLYVHNSPGAHLFPDKVTHTVNKGDTAVLSARVHKEKQTDVIWKNNGSYFHTLDWHEAHDGRFQLQLQNVQPPSSGIYSATYLETSPLGSAFFRLIVRAVRLDAGGQDVSRIAQAACMEVSVMTMTVNVCAPQDLLAPAVSRPAERVVLDRAARSSAQAQRAVGVSPSASRTPTAAPVDLVGGEASARKHVRLVILGQIVASSASVKTVALVTGSAAASAPLGGMESTVRSQNRIPQILNVATELEFNVGTTPRINCAAAGNPFPVRGSMELRKPDGTMLLSTKAIVEPDRTTAEFEVPSLTLGDSGFWECRVSTSGGQDSRRFKVNVKVPPVPLTAPRLLAKQSRQLVVSPLVAFRGDGPISSVRLHYRPQDSMIAWSAIVVDPSENVTLMNLKPKTGYNVRVQLSRPGEGGEGDWGPSALMTTDCPEPSLQPWLESWHVEGPDRLRVSWLLPSVPLSGDGFLLRLWDGARGQERRENISSPQARTALLTGLTPGTHYQLDVRLYHCTLLGPASPPAHVHLPPSGPPAPRHLRAQALSDSEIQLMWQHPEAASGPISKYIVEIQVAGGSGDPQWVDVDRPEETSITVRGLNASTRYLFRVRASVQGLGDWSNTVEAATLGNGLQSEGPVQESRAAEERLDQQLVLAVVGSVSATCLTILAALLALVCIRRSCLHRRRTFTYQSGSGEETILQFSSGTLTLTRRPKPQPEPLSYPVLEWEDITFEDLIGEGNFGQVIRAMIKKDGLKMNAAIKMLKEYASENDHRDFAGELEVLCKLGHHPNIINLLGAWRTAPASDPRYLYIAIEYAPYGNLLDFLRKSRVLETDPAFAREHGTASTLSSRQLLRFASDAANGMQYLSEKQFIHRDLAARNVLVGENLASKIADFGLSRGEEVYVKKTMGRLPVRWMAIESLNYSVYTTKSDVWSFGVLLWEIVSLGGTPYCGMTCAELYEKLPQGYRMEQPRNCDDEVYELMRQCWRDRPYERPLCTDRTTVGPHAGSQEDAYVNMSLFENFTYAGIDATAEEA</sequence>
<comment type="catalytic activity">
    <reaction evidence="19">
        <text>L-tyrosyl-[protein] + ATP = O-phospho-L-tyrosyl-[protein] + ADP + H(+)</text>
        <dbReference type="Rhea" id="RHEA:10596"/>
        <dbReference type="Rhea" id="RHEA-COMP:10136"/>
        <dbReference type="Rhea" id="RHEA-COMP:20101"/>
        <dbReference type="ChEBI" id="CHEBI:15378"/>
        <dbReference type="ChEBI" id="CHEBI:30616"/>
        <dbReference type="ChEBI" id="CHEBI:46858"/>
        <dbReference type="ChEBI" id="CHEBI:61978"/>
        <dbReference type="ChEBI" id="CHEBI:456216"/>
        <dbReference type="EC" id="2.7.10.1"/>
    </reaction>
</comment>
<keyword evidence="10 25" id="KW-0418">Kinase</keyword>
<dbReference type="Gene3D" id="1.10.510.10">
    <property type="entry name" value="Transferase(Phosphotransferase) domain 1"/>
    <property type="match status" value="1"/>
</dbReference>
<feature type="domain" description="Ig-like" evidence="23">
    <location>
        <begin position="335"/>
        <end position="426"/>
    </location>
</feature>
<feature type="domain" description="Fibronectin type-III" evidence="24">
    <location>
        <begin position="532"/>
        <end position="624"/>
    </location>
</feature>
<dbReference type="InterPro" id="IPR003599">
    <property type="entry name" value="Ig_sub"/>
</dbReference>
<dbReference type="SMART" id="SM00219">
    <property type="entry name" value="TyrKc"/>
    <property type="match status" value="1"/>
</dbReference>
<evidence type="ECO:0000256" key="15">
    <source>
        <dbReference type="ARBA" id="ARBA00023157"/>
    </source>
</evidence>
<dbReference type="Gene3D" id="3.30.200.20">
    <property type="entry name" value="Phosphorylase Kinase, domain 1"/>
    <property type="match status" value="1"/>
</dbReference>
<dbReference type="GO" id="GO:0016301">
    <property type="term" value="F:kinase activity"/>
    <property type="evidence" value="ECO:0007669"/>
    <property type="project" value="UniProtKB-KW"/>
</dbReference>
<dbReference type="InterPro" id="IPR000719">
    <property type="entry name" value="Prot_kinase_dom"/>
</dbReference>
<accession>A0ABQ0EPW6</accession>
<evidence type="ECO:0000256" key="20">
    <source>
        <dbReference type="PROSITE-ProRule" id="PRU10141"/>
    </source>
</evidence>
<evidence type="ECO:0000256" key="8">
    <source>
        <dbReference type="ARBA" id="ARBA00022737"/>
    </source>
</evidence>
<dbReference type="Pfam" id="PF07714">
    <property type="entry name" value="PK_Tyr_Ser-Thr"/>
    <property type="match status" value="1"/>
</dbReference>
<evidence type="ECO:0000256" key="4">
    <source>
        <dbReference type="ARBA" id="ARBA00022553"/>
    </source>
</evidence>
<organism evidence="25 26">
    <name type="scientific">Apodemus speciosus</name>
    <name type="common">Large Japanese field mouse</name>
    <dbReference type="NCBI Taxonomy" id="105296"/>
    <lineage>
        <taxon>Eukaryota</taxon>
        <taxon>Metazoa</taxon>
        <taxon>Chordata</taxon>
        <taxon>Craniata</taxon>
        <taxon>Vertebrata</taxon>
        <taxon>Euteleostomi</taxon>
        <taxon>Mammalia</taxon>
        <taxon>Eutheria</taxon>
        <taxon>Euarchontoglires</taxon>
        <taxon>Glires</taxon>
        <taxon>Rodentia</taxon>
        <taxon>Myomorpha</taxon>
        <taxon>Muroidea</taxon>
        <taxon>Muridae</taxon>
        <taxon>Murinae</taxon>
        <taxon>Apodemus</taxon>
    </lineage>
</organism>
<dbReference type="InterPro" id="IPR001245">
    <property type="entry name" value="Ser-Thr/Tyr_kinase_cat_dom"/>
</dbReference>